<sequence length="156" mass="17538">MGRSDQSHNVSRTDDRFRFVRNRVAADPRSAARARAEFGAWLETHFTLSSDRFSDVLLAVNEAIANAAEFAYCEASRRGTLDVTAAYDRRADTLAVTVDDRGRWRQKVPAPHQQQLRGRGIPLMEVLADEVTIDRTPRGTHVTMTWTALTGRPDPQ</sequence>
<dbReference type="PANTHER" id="PTHR35526:SF3">
    <property type="entry name" value="ANTI-SIGMA-F FACTOR RSBW"/>
    <property type="match status" value="1"/>
</dbReference>
<evidence type="ECO:0000259" key="2">
    <source>
        <dbReference type="Pfam" id="PF13581"/>
    </source>
</evidence>
<dbReference type="PANTHER" id="PTHR35526">
    <property type="entry name" value="ANTI-SIGMA-F FACTOR RSBW-RELATED"/>
    <property type="match status" value="1"/>
</dbReference>
<evidence type="ECO:0000313" key="3">
    <source>
        <dbReference type="EMBL" id="OBI10528.1"/>
    </source>
</evidence>
<organism evidence="3 4">
    <name type="scientific">Mycobacterium scrofulaceum</name>
    <dbReference type="NCBI Taxonomy" id="1783"/>
    <lineage>
        <taxon>Bacteria</taxon>
        <taxon>Bacillati</taxon>
        <taxon>Actinomycetota</taxon>
        <taxon>Actinomycetes</taxon>
        <taxon>Mycobacteriales</taxon>
        <taxon>Mycobacteriaceae</taxon>
        <taxon>Mycobacterium</taxon>
    </lineage>
</organism>
<dbReference type="SUPFAM" id="SSF55874">
    <property type="entry name" value="ATPase domain of HSP90 chaperone/DNA topoisomerase II/histidine kinase"/>
    <property type="match status" value="1"/>
</dbReference>
<comment type="caution">
    <text evidence="3">The sequence shown here is derived from an EMBL/GenBank/DDBJ whole genome shotgun (WGS) entry which is preliminary data.</text>
</comment>
<dbReference type="GO" id="GO:0004674">
    <property type="term" value="F:protein serine/threonine kinase activity"/>
    <property type="evidence" value="ECO:0007669"/>
    <property type="project" value="UniProtKB-KW"/>
</dbReference>
<dbReference type="Gene3D" id="3.30.565.10">
    <property type="entry name" value="Histidine kinase-like ATPase, C-terminal domain"/>
    <property type="match status" value="1"/>
</dbReference>
<reference evidence="3 4" key="1">
    <citation type="submission" date="2016-06" db="EMBL/GenBank/DDBJ databases">
        <authorList>
            <person name="Kjaerup R.B."/>
            <person name="Dalgaard T.S."/>
            <person name="Juul-Madsen H.R."/>
        </authorList>
    </citation>
    <scope>NUCLEOTIDE SEQUENCE [LARGE SCALE GENOMIC DNA]</scope>
    <source>
        <strain evidence="3 4">E2838</strain>
    </source>
</reference>
<feature type="domain" description="Histidine kinase/HSP90-like ATPase" evidence="2">
    <location>
        <begin position="25"/>
        <end position="146"/>
    </location>
</feature>
<dbReference type="InterPro" id="IPR003594">
    <property type="entry name" value="HATPase_dom"/>
</dbReference>
<keyword evidence="1" id="KW-0723">Serine/threonine-protein kinase</keyword>
<gene>
    <name evidence="3" type="ORF">A5679_06755</name>
</gene>
<evidence type="ECO:0000256" key="1">
    <source>
        <dbReference type="ARBA" id="ARBA00022527"/>
    </source>
</evidence>
<dbReference type="CDD" id="cd16936">
    <property type="entry name" value="HATPase_RsbW-like"/>
    <property type="match status" value="1"/>
</dbReference>
<protein>
    <submittedName>
        <fullName evidence="3">Anti-sigma regulatory factor</fullName>
    </submittedName>
</protein>
<proteinExistence type="predicted"/>
<dbReference type="AlphaFoldDB" id="A0A1A2WCD8"/>
<keyword evidence="1" id="KW-0418">Kinase</keyword>
<dbReference type="InterPro" id="IPR050267">
    <property type="entry name" value="Anti-sigma-factor_SerPK"/>
</dbReference>
<accession>A0A1A2WCD8</accession>
<name>A0A1A2WCD8_MYCSC</name>
<keyword evidence="1" id="KW-0808">Transferase</keyword>
<evidence type="ECO:0000313" key="4">
    <source>
        <dbReference type="Proteomes" id="UP000092207"/>
    </source>
</evidence>
<dbReference type="Proteomes" id="UP000092207">
    <property type="component" value="Unassembled WGS sequence"/>
</dbReference>
<dbReference type="InterPro" id="IPR036890">
    <property type="entry name" value="HATPase_C_sf"/>
</dbReference>
<dbReference type="Pfam" id="PF13581">
    <property type="entry name" value="HATPase_c_2"/>
    <property type="match status" value="1"/>
</dbReference>
<dbReference type="EMBL" id="LZJY01000014">
    <property type="protein sequence ID" value="OBI10528.1"/>
    <property type="molecule type" value="Genomic_DNA"/>
</dbReference>